<dbReference type="SUPFAM" id="SSF52499">
    <property type="entry name" value="Isochorismatase-like hydrolases"/>
    <property type="match status" value="1"/>
</dbReference>
<proteinExistence type="predicted"/>
<dbReference type="VEuPathDB" id="TrichDB:TVAG_379390"/>
<name>A2E7G4_TRIV3</name>
<protein>
    <recommendedName>
        <fullName evidence="3">Isochorismatase-like domain-containing protein</fullName>
    </recommendedName>
</protein>
<dbReference type="OrthoDB" id="10380214at2759"/>
<evidence type="ECO:0008006" key="3">
    <source>
        <dbReference type="Google" id="ProtNLM"/>
    </source>
</evidence>
<dbReference type="InterPro" id="IPR036380">
    <property type="entry name" value="Isochorismatase-like_sf"/>
</dbReference>
<dbReference type="Gene3D" id="3.40.50.850">
    <property type="entry name" value="Isochorismatase-like"/>
    <property type="match status" value="1"/>
</dbReference>
<organism evidence="1 2">
    <name type="scientific">Trichomonas vaginalis (strain ATCC PRA-98 / G3)</name>
    <dbReference type="NCBI Taxonomy" id="412133"/>
    <lineage>
        <taxon>Eukaryota</taxon>
        <taxon>Metamonada</taxon>
        <taxon>Parabasalia</taxon>
        <taxon>Trichomonadida</taxon>
        <taxon>Trichomonadidae</taxon>
        <taxon>Trichomonas</taxon>
    </lineage>
</organism>
<keyword evidence="2" id="KW-1185">Reference proteome</keyword>
<sequence length="308" mass="36172">MADCLFLILPFIVVVSWVTFLITCPPIKKKQVITEPLSRIIEIEAEKFNGTSTYKIKRKINLSETVAYVDMWRSHWCTYYNDREFFFTPRINEMLQRLRQFDVPVVTISSVVDYFLPSSTQRRKGLKAIEKGRLPILEEYEARQMAYHHEYIPGFDDICMYDGLERYGPTRDNRFTPTIALSDKDYFSANFRESAECFVGLGAKTVIVFGQHTNMCLMAVFLYCQQVRLDLIIVRDLTDGCWVYPLQKEHVNTHTKSNVATNNYFDQKFGCSILSFDLYRSLRQISPSVEKPKYQYFLKTAHMFKNFL</sequence>
<dbReference type="AlphaFoldDB" id="A2E7G4"/>
<reference evidence="1" key="1">
    <citation type="submission" date="2006-10" db="EMBL/GenBank/DDBJ databases">
        <authorList>
            <person name="Amadeo P."/>
            <person name="Zhao Q."/>
            <person name="Wortman J."/>
            <person name="Fraser-Liggett C."/>
            <person name="Carlton J."/>
        </authorList>
    </citation>
    <scope>NUCLEOTIDE SEQUENCE</scope>
    <source>
        <strain evidence="1">G3</strain>
    </source>
</reference>
<dbReference type="Proteomes" id="UP000001542">
    <property type="component" value="Unassembled WGS sequence"/>
</dbReference>
<dbReference type="KEGG" id="tva:4769312"/>
<dbReference type="RefSeq" id="XP_001323580.1">
    <property type="nucleotide sequence ID" value="XM_001323545.1"/>
</dbReference>
<evidence type="ECO:0000313" key="2">
    <source>
        <dbReference type="Proteomes" id="UP000001542"/>
    </source>
</evidence>
<dbReference type="VEuPathDB" id="TrichDB:TVAGG3_0339450"/>
<dbReference type="EMBL" id="DS113320">
    <property type="protein sequence ID" value="EAY11357.1"/>
    <property type="molecule type" value="Genomic_DNA"/>
</dbReference>
<dbReference type="InParanoid" id="A2E7G4"/>
<evidence type="ECO:0000313" key="1">
    <source>
        <dbReference type="EMBL" id="EAY11357.1"/>
    </source>
</evidence>
<gene>
    <name evidence="1" type="ORF">TVAG_379390</name>
</gene>
<dbReference type="SMR" id="A2E7G4"/>
<reference evidence="1" key="2">
    <citation type="journal article" date="2007" name="Science">
        <title>Draft genome sequence of the sexually transmitted pathogen Trichomonas vaginalis.</title>
        <authorList>
            <person name="Carlton J.M."/>
            <person name="Hirt R.P."/>
            <person name="Silva J.C."/>
            <person name="Delcher A.L."/>
            <person name="Schatz M."/>
            <person name="Zhao Q."/>
            <person name="Wortman J.R."/>
            <person name="Bidwell S.L."/>
            <person name="Alsmark U.C.M."/>
            <person name="Besteiro S."/>
            <person name="Sicheritz-Ponten T."/>
            <person name="Noel C.J."/>
            <person name="Dacks J.B."/>
            <person name="Foster P.G."/>
            <person name="Simillion C."/>
            <person name="Van de Peer Y."/>
            <person name="Miranda-Saavedra D."/>
            <person name="Barton G.J."/>
            <person name="Westrop G.D."/>
            <person name="Mueller S."/>
            <person name="Dessi D."/>
            <person name="Fiori P.L."/>
            <person name="Ren Q."/>
            <person name="Paulsen I."/>
            <person name="Zhang H."/>
            <person name="Bastida-Corcuera F.D."/>
            <person name="Simoes-Barbosa A."/>
            <person name="Brown M.T."/>
            <person name="Hayes R.D."/>
            <person name="Mukherjee M."/>
            <person name="Okumura C.Y."/>
            <person name="Schneider R."/>
            <person name="Smith A.J."/>
            <person name="Vanacova S."/>
            <person name="Villalvazo M."/>
            <person name="Haas B.J."/>
            <person name="Pertea M."/>
            <person name="Feldblyum T.V."/>
            <person name="Utterback T.R."/>
            <person name="Shu C.L."/>
            <person name="Osoegawa K."/>
            <person name="de Jong P.J."/>
            <person name="Hrdy I."/>
            <person name="Horvathova L."/>
            <person name="Zubacova Z."/>
            <person name="Dolezal P."/>
            <person name="Malik S.B."/>
            <person name="Logsdon J.M. Jr."/>
            <person name="Henze K."/>
            <person name="Gupta A."/>
            <person name="Wang C.C."/>
            <person name="Dunne R.L."/>
            <person name="Upcroft J.A."/>
            <person name="Upcroft P."/>
            <person name="White O."/>
            <person name="Salzberg S.L."/>
            <person name="Tang P."/>
            <person name="Chiu C.-H."/>
            <person name="Lee Y.-S."/>
            <person name="Embley T.M."/>
            <person name="Coombs G.H."/>
            <person name="Mottram J.C."/>
            <person name="Tachezy J."/>
            <person name="Fraser-Liggett C.M."/>
            <person name="Johnson P.J."/>
        </authorList>
    </citation>
    <scope>NUCLEOTIDE SEQUENCE [LARGE SCALE GENOMIC DNA]</scope>
    <source>
        <strain evidence="1">G3</strain>
    </source>
</reference>
<accession>A2E7G4</accession>